<keyword evidence="1" id="KW-1133">Transmembrane helix</keyword>
<dbReference type="OrthoDB" id="1081366at2"/>
<dbReference type="EMBL" id="PDCG01000003">
    <property type="protein sequence ID" value="RBP97766.1"/>
    <property type="molecule type" value="Genomic_DNA"/>
</dbReference>
<dbReference type="AlphaFoldDB" id="A0A366K7Q7"/>
<keyword evidence="3" id="KW-1185">Reference proteome</keyword>
<evidence type="ECO:0008006" key="4">
    <source>
        <dbReference type="Google" id="ProtNLM"/>
    </source>
</evidence>
<sequence length="165" mass="18906">MTLERMLVSTHTLTSDYSRKSKIKTIALYWVVGLVVLALLHIPQVEDVIQEYCSRSFADFLINGSLIALPLFLLIGSVVTFLQRHSFDELHLYNTGINFVNNRSDAQGHDNYADYNDVELSYGNAQSSFFISAPKAGVKMTNYAWTEFTYPDVLENNLKRYGHWR</sequence>
<gene>
    <name evidence="2" type="ORF">CRD60_03945</name>
</gene>
<keyword evidence="1" id="KW-0472">Membrane</keyword>
<keyword evidence="1" id="KW-0812">Transmembrane</keyword>
<accession>A0A366K7Q7</accession>
<protein>
    <recommendedName>
        <fullName evidence="4">YcxB-like protein domain-containing protein</fullName>
    </recommendedName>
</protein>
<dbReference type="Proteomes" id="UP000252530">
    <property type="component" value="Unassembled WGS sequence"/>
</dbReference>
<feature type="transmembrane region" description="Helical" evidence="1">
    <location>
        <begin position="62"/>
        <end position="82"/>
    </location>
</feature>
<evidence type="ECO:0000313" key="3">
    <source>
        <dbReference type="Proteomes" id="UP000252530"/>
    </source>
</evidence>
<reference evidence="2 3" key="1">
    <citation type="submission" date="2017-10" db="EMBL/GenBank/DDBJ databases">
        <title>Bifidobacterium xylocopum sp. nov. and Bifidobacterium aemilianum sp. nov., from the carpenter bee (Xylocopa violacea) digestive tract.</title>
        <authorList>
            <person name="Alberoni D."/>
            <person name="Baffoni L."/>
            <person name="Di Gioia D."/>
            <person name="Gaggia F."/>
            <person name="Biavati B."/>
        </authorList>
    </citation>
    <scope>NUCLEOTIDE SEQUENCE [LARGE SCALE GENOMIC DNA]</scope>
    <source>
        <strain evidence="2 3">XV10</strain>
    </source>
</reference>
<organism evidence="2 3">
    <name type="scientific">Bifidobacterium aemilianum</name>
    <dbReference type="NCBI Taxonomy" id="2493120"/>
    <lineage>
        <taxon>Bacteria</taxon>
        <taxon>Bacillati</taxon>
        <taxon>Actinomycetota</taxon>
        <taxon>Actinomycetes</taxon>
        <taxon>Bifidobacteriales</taxon>
        <taxon>Bifidobacteriaceae</taxon>
        <taxon>Bifidobacterium</taxon>
    </lineage>
</organism>
<feature type="transmembrane region" description="Helical" evidence="1">
    <location>
        <begin position="26"/>
        <end position="42"/>
    </location>
</feature>
<dbReference type="RefSeq" id="WP_113860016.1">
    <property type="nucleotide sequence ID" value="NZ_PDCG01000003.1"/>
</dbReference>
<comment type="caution">
    <text evidence="2">The sequence shown here is derived from an EMBL/GenBank/DDBJ whole genome shotgun (WGS) entry which is preliminary data.</text>
</comment>
<proteinExistence type="predicted"/>
<evidence type="ECO:0000313" key="2">
    <source>
        <dbReference type="EMBL" id="RBP97766.1"/>
    </source>
</evidence>
<evidence type="ECO:0000256" key="1">
    <source>
        <dbReference type="SAM" id="Phobius"/>
    </source>
</evidence>
<name>A0A366K7Q7_9BIFI</name>